<evidence type="ECO:0000256" key="5">
    <source>
        <dbReference type="ARBA" id="ARBA00023239"/>
    </source>
</evidence>
<name>A0A1F8DRE3_9BACT</name>
<keyword evidence="6 7" id="KW-0961">Cell wall biogenesis/degradation</keyword>
<dbReference type="InterPro" id="IPR003770">
    <property type="entry name" value="MLTG-like"/>
</dbReference>
<comment type="caution">
    <text evidence="8">The sequence shown here is derived from an EMBL/GenBank/DDBJ whole genome shotgun (WGS) entry which is preliminary data.</text>
</comment>
<evidence type="ECO:0000256" key="6">
    <source>
        <dbReference type="ARBA" id="ARBA00023316"/>
    </source>
</evidence>
<keyword evidence="4 7" id="KW-0472">Membrane</keyword>
<evidence type="ECO:0000256" key="2">
    <source>
        <dbReference type="ARBA" id="ARBA00022692"/>
    </source>
</evidence>
<comment type="catalytic activity">
    <reaction evidence="7">
        <text>a peptidoglycan chain = a peptidoglycan chain with N-acetyl-1,6-anhydromuramyl-[peptide] at the reducing end + a peptidoglycan chain with N-acetylglucosamine at the non-reducing end.</text>
        <dbReference type="EC" id="4.2.2.29"/>
    </reaction>
</comment>
<accession>A0A1F8DRE3</accession>
<dbReference type="STRING" id="1802555.A2755_02175"/>
<dbReference type="EC" id="4.2.2.29" evidence="7"/>
<keyword evidence="2 7" id="KW-0812">Transmembrane</keyword>
<feature type="site" description="Important for catalytic activity" evidence="7">
    <location>
        <position position="203"/>
    </location>
</feature>
<comment type="similarity">
    <text evidence="7">Belongs to the transglycosylase MltG family.</text>
</comment>
<dbReference type="PANTHER" id="PTHR30518">
    <property type="entry name" value="ENDOLYTIC MUREIN TRANSGLYCOSYLASE"/>
    <property type="match status" value="1"/>
</dbReference>
<dbReference type="Pfam" id="PF02618">
    <property type="entry name" value="YceG"/>
    <property type="match status" value="1"/>
</dbReference>
<evidence type="ECO:0000256" key="4">
    <source>
        <dbReference type="ARBA" id="ARBA00023136"/>
    </source>
</evidence>
<dbReference type="EMBL" id="MGIP01000011">
    <property type="protein sequence ID" value="OGM91191.1"/>
    <property type="molecule type" value="Genomic_DNA"/>
</dbReference>
<reference evidence="8 9" key="1">
    <citation type="journal article" date="2016" name="Nat. Commun.">
        <title>Thousands of microbial genomes shed light on interconnected biogeochemical processes in an aquifer system.</title>
        <authorList>
            <person name="Anantharaman K."/>
            <person name="Brown C.T."/>
            <person name="Hug L.A."/>
            <person name="Sharon I."/>
            <person name="Castelle C.J."/>
            <person name="Probst A.J."/>
            <person name="Thomas B.C."/>
            <person name="Singh A."/>
            <person name="Wilkins M.J."/>
            <person name="Karaoz U."/>
            <person name="Brodie E.L."/>
            <person name="Williams K.H."/>
            <person name="Hubbard S.S."/>
            <person name="Banfield J.F."/>
        </authorList>
    </citation>
    <scope>NUCLEOTIDE SEQUENCE [LARGE SCALE GENOMIC DNA]</scope>
</reference>
<evidence type="ECO:0000256" key="7">
    <source>
        <dbReference type="HAMAP-Rule" id="MF_02065"/>
    </source>
</evidence>
<evidence type="ECO:0000313" key="9">
    <source>
        <dbReference type="Proteomes" id="UP000177029"/>
    </source>
</evidence>
<comment type="function">
    <text evidence="7">Functions as a peptidoglycan terminase that cleaves nascent peptidoglycan strands endolytically to terminate their elongation.</text>
</comment>
<dbReference type="GO" id="GO:0008932">
    <property type="term" value="F:lytic endotransglycosylase activity"/>
    <property type="evidence" value="ECO:0007669"/>
    <property type="project" value="UniProtKB-UniRule"/>
</dbReference>
<dbReference type="GO" id="GO:0009252">
    <property type="term" value="P:peptidoglycan biosynthetic process"/>
    <property type="evidence" value="ECO:0007669"/>
    <property type="project" value="UniProtKB-UniRule"/>
</dbReference>
<dbReference type="NCBIfam" id="TIGR00247">
    <property type="entry name" value="endolytic transglycosylase MltG"/>
    <property type="match status" value="1"/>
</dbReference>
<evidence type="ECO:0000256" key="1">
    <source>
        <dbReference type="ARBA" id="ARBA00022475"/>
    </source>
</evidence>
<dbReference type="Proteomes" id="UP000177029">
    <property type="component" value="Unassembled WGS sequence"/>
</dbReference>
<dbReference type="Gene3D" id="3.30.1490.480">
    <property type="entry name" value="Endolytic murein transglycosylase"/>
    <property type="match status" value="2"/>
</dbReference>
<protein>
    <recommendedName>
        <fullName evidence="7">Endolytic murein transglycosylase</fullName>
        <ecNumber evidence="7">4.2.2.29</ecNumber>
    </recommendedName>
    <alternativeName>
        <fullName evidence="7">Peptidoglycan lytic transglycosylase</fullName>
    </alternativeName>
    <alternativeName>
        <fullName evidence="7">Peptidoglycan polymerization terminase</fullName>
    </alternativeName>
</protein>
<gene>
    <name evidence="7" type="primary">mltG</name>
    <name evidence="8" type="ORF">A2755_02175</name>
</gene>
<dbReference type="AlphaFoldDB" id="A0A1F8DRE3"/>
<dbReference type="HAMAP" id="MF_02065">
    <property type="entry name" value="MltG"/>
    <property type="match status" value="1"/>
</dbReference>
<dbReference type="PANTHER" id="PTHR30518:SF2">
    <property type="entry name" value="ENDOLYTIC MUREIN TRANSGLYCOSYLASE"/>
    <property type="match status" value="1"/>
</dbReference>
<evidence type="ECO:0000313" key="8">
    <source>
        <dbReference type="EMBL" id="OGM91191.1"/>
    </source>
</evidence>
<dbReference type="GO" id="GO:0071555">
    <property type="term" value="P:cell wall organization"/>
    <property type="evidence" value="ECO:0007669"/>
    <property type="project" value="UniProtKB-KW"/>
</dbReference>
<proteinExistence type="inferred from homology"/>
<organism evidence="8 9">
    <name type="scientific">Candidatus Wolfebacteria bacterium RIFCSPHIGHO2_01_FULL_48_22</name>
    <dbReference type="NCBI Taxonomy" id="1802555"/>
    <lineage>
        <taxon>Bacteria</taxon>
        <taxon>Candidatus Wolfeibacteriota</taxon>
    </lineage>
</organism>
<keyword evidence="1 7" id="KW-1003">Cell membrane</keyword>
<sequence>MRANNIQLIVGFFLIVAIASFIGSAVADLDTTANILTAGSTPFEVLRGEGASDIAAKLHKDNIITSKFSFVTYAAITGAFRNLKPGLYALPVGNIPGIVRALTKGPQDVAVTLYPGMSVSEMDKKLYESGVIRRHELEKFAIEEKLEGFLMPDTYHFHQQSDVSVVVEKMRENFNAETRELFANMSEKEITRIVTIASLIEKEVSRVDDRRIVSGIIYKRLYNEYPLQIDASVAYGACEGVYTACETFSADSFKKDTPYNTYTRTGLPPHPIANPSVDAIKAALNPTQTDYYFYLTDRATGTTHFSATFEEHSKKRAQYLAD</sequence>
<evidence type="ECO:0000256" key="3">
    <source>
        <dbReference type="ARBA" id="ARBA00022989"/>
    </source>
</evidence>
<keyword evidence="3 7" id="KW-1133">Transmembrane helix</keyword>
<dbReference type="GO" id="GO:0005886">
    <property type="term" value="C:plasma membrane"/>
    <property type="evidence" value="ECO:0007669"/>
    <property type="project" value="UniProtKB-UniRule"/>
</dbReference>
<keyword evidence="5 7" id="KW-0456">Lyase</keyword>